<dbReference type="CDD" id="cd02651">
    <property type="entry name" value="nuc_hydro_IU_UC_XIUA"/>
    <property type="match status" value="1"/>
</dbReference>
<reference evidence="5" key="1">
    <citation type="submission" date="2016-10" db="EMBL/GenBank/DDBJ databases">
        <authorList>
            <person name="Varghese N."/>
            <person name="Submissions S."/>
        </authorList>
    </citation>
    <scope>NUCLEOTIDE SEQUENCE [LARGE SCALE GENOMIC DNA]</scope>
    <source>
        <strain evidence="5">DSM 21772</strain>
    </source>
</reference>
<dbReference type="Proteomes" id="UP000181956">
    <property type="component" value="Chromosome I"/>
</dbReference>
<dbReference type="RefSeq" id="WP_083362397.1">
    <property type="nucleotide sequence ID" value="NZ_LT629742.1"/>
</dbReference>
<gene>
    <name evidence="4" type="ORF">SAMN04489834_0215</name>
</gene>
<dbReference type="InterPro" id="IPR036452">
    <property type="entry name" value="Ribo_hydro-like"/>
</dbReference>
<dbReference type="AlphaFoldDB" id="A0A1H1LV27"/>
<keyword evidence="1 4" id="KW-0378">Hydrolase</keyword>
<evidence type="ECO:0000259" key="3">
    <source>
        <dbReference type="Pfam" id="PF01156"/>
    </source>
</evidence>
<evidence type="ECO:0000313" key="5">
    <source>
        <dbReference type="Proteomes" id="UP000181956"/>
    </source>
</evidence>
<accession>A0A1H1LV27</accession>
<feature type="domain" description="Inosine/uridine-preferring nucleoside hydrolase" evidence="3">
    <location>
        <begin position="8"/>
        <end position="313"/>
    </location>
</feature>
<dbReference type="PANTHER" id="PTHR12304:SF4">
    <property type="entry name" value="URIDINE NUCLEOSIDASE"/>
    <property type="match status" value="1"/>
</dbReference>
<dbReference type="OrthoDB" id="9797882at2"/>
<keyword evidence="2" id="KW-0326">Glycosidase</keyword>
<dbReference type="Gene3D" id="3.90.245.10">
    <property type="entry name" value="Ribonucleoside hydrolase-like"/>
    <property type="match status" value="1"/>
</dbReference>
<dbReference type="GO" id="GO:0008477">
    <property type="term" value="F:purine nucleosidase activity"/>
    <property type="evidence" value="ECO:0007669"/>
    <property type="project" value="TreeGrafter"/>
</dbReference>
<evidence type="ECO:0000256" key="2">
    <source>
        <dbReference type="ARBA" id="ARBA00023295"/>
    </source>
</evidence>
<dbReference type="InterPro" id="IPR023186">
    <property type="entry name" value="IUNH"/>
</dbReference>
<keyword evidence="5" id="KW-1185">Reference proteome</keyword>
<dbReference type="STRING" id="412690.SAMN04489834_0215"/>
<dbReference type="EMBL" id="LT629742">
    <property type="protein sequence ID" value="SDR77875.1"/>
    <property type="molecule type" value="Genomic_DNA"/>
</dbReference>
<proteinExistence type="predicted"/>
<protein>
    <submittedName>
        <fullName evidence="4">Pyrimidine-specific ribonucleoside hydrolase</fullName>
    </submittedName>
</protein>
<sequence>MSAAARPVILDVDTGIDDALALMLAGLSPALDVRAITCVGGNVHLEQVVQNTLQVLELIGRRDIPVAAGARQPLLESPIDASYIHGSNGVADAVLPAASRQPEGVHAVELLRRTLQDADAPVTIIALAPLTNIALFVTMYPELLPRIERIVFMGGAVGAGNATASAEFNVWHDPEAAAIVLRSGVATTMYGLEAFYAVTCSAEQIAALSAAAPGSVASTVGTLLAHLAVVTENEERIAGVGAAAIGDAGTVCAVIDPDGLTLRRAQVEVALAPGITRGQTVVDLRTGLGAGGSETHEAAGNVDVVLAVRGESFSRLFLETMTGPF</sequence>
<evidence type="ECO:0000256" key="1">
    <source>
        <dbReference type="ARBA" id="ARBA00022801"/>
    </source>
</evidence>
<name>A0A1H1LV27_9MICO</name>
<dbReference type="SUPFAM" id="SSF53590">
    <property type="entry name" value="Nucleoside hydrolase"/>
    <property type="match status" value="1"/>
</dbReference>
<evidence type="ECO:0000313" key="4">
    <source>
        <dbReference type="EMBL" id="SDR77875.1"/>
    </source>
</evidence>
<dbReference type="Pfam" id="PF01156">
    <property type="entry name" value="IU_nuc_hydro"/>
    <property type="match status" value="1"/>
</dbReference>
<dbReference type="GO" id="GO:0005829">
    <property type="term" value="C:cytosol"/>
    <property type="evidence" value="ECO:0007669"/>
    <property type="project" value="TreeGrafter"/>
</dbReference>
<dbReference type="PANTHER" id="PTHR12304">
    <property type="entry name" value="INOSINE-URIDINE PREFERRING NUCLEOSIDE HYDROLASE"/>
    <property type="match status" value="1"/>
</dbReference>
<dbReference type="GO" id="GO:0006152">
    <property type="term" value="P:purine nucleoside catabolic process"/>
    <property type="evidence" value="ECO:0007669"/>
    <property type="project" value="TreeGrafter"/>
</dbReference>
<dbReference type="InterPro" id="IPR001910">
    <property type="entry name" value="Inosine/uridine_hydrolase_dom"/>
</dbReference>
<organism evidence="4 5">
    <name type="scientific">Microterricola viridarii</name>
    <dbReference type="NCBI Taxonomy" id="412690"/>
    <lineage>
        <taxon>Bacteria</taxon>
        <taxon>Bacillati</taxon>
        <taxon>Actinomycetota</taxon>
        <taxon>Actinomycetes</taxon>
        <taxon>Micrococcales</taxon>
        <taxon>Microbacteriaceae</taxon>
        <taxon>Microterricola</taxon>
    </lineage>
</organism>